<gene>
    <name evidence="15" type="primary">recG</name>
    <name evidence="15" type="ORF">KSV97_08815</name>
    <name evidence="16" type="ORF">KSW06_08670</name>
</gene>
<reference evidence="15 18" key="1">
    <citation type="submission" date="2021-06" db="EMBL/GenBank/DDBJ databases">
        <title>Collection of gut derived symbiotic bacterial strains cultured from healthy donors.</title>
        <authorList>
            <person name="Lin H."/>
            <person name="Littmann E."/>
            <person name="Pamer E.G."/>
        </authorList>
    </citation>
    <scope>NUCLEOTIDE SEQUENCE</scope>
    <source>
        <strain evidence="16 18">MSK.21.70</strain>
        <strain evidence="15">MSK.21.82</strain>
    </source>
</reference>
<evidence type="ECO:0000256" key="12">
    <source>
        <dbReference type="RuleBase" id="RU363016"/>
    </source>
</evidence>
<dbReference type="RefSeq" id="WP_217748039.1">
    <property type="nucleotide sequence ID" value="NZ_JAHOEB010000066.1"/>
</dbReference>
<dbReference type="GO" id="GO:0016787">
    <property type="term" value="F:hydrolase activity"/>
    <property type="evidence" value="ECO:0007669"/>
    <property type="project" value="UniProtKB-KW"/>
</dbReference>
<dbReference type="InterPro" id="IPR047112">
    <property type="entry name" value="RecG/Mfd"/>
</dbReference>
<dbReference type="EMBL" id="JAHOEL010000063">
    <property type="protein sequence ID" value="MBV3393322.1"/>
    <property type="molecule type" value="Genomic_DNA"/>
</dbReference>
<protein>
    <recommendedName>
        <fullName evidence="2 12">ATP-dependent DNA helicase RecG</fullName>
        <ecNumber evidence="12">5.6.2.4</ecNumber>
    </recommendedName>
</protein>
<keyword evidence="7 12" id="KW-0067">ATP-binding</keyword>
<evidence type="ECO:0000256" key="11">
    <source>
        <dbReference type="ARBA" id="ARBA00048988"/>
    </source>
</evidence>
<evidence type="ECO:0000313" key="18">
    <source>
        <dbReference type="Proteomes" id="UP001197492"/>
    </source>
</evidence>
<comment type="catalytic activity">
    <reaction evidence="12">
        <text>Couples ATP hydrolysis with the unwinding of duplex DNA by translocating in the 3'-5' direction.</text>
        <dbReference type="EC" id="5.6.2.4"/>
    </reaction>
</comment>
<dbReference type="PROSITE" id="PS51192">
    <property type="entry name" value="HELICASE_ATP_BIND_1"/>
    <property type="match status" value="1"/>
</dbReference>
<dbReference type="Proteomes" id="UP001197492">
    <property type="component" value="Unassembled WGS sequence"/>
</dbReference>
<evidence type="ECO:0000259" key="14">
    <source>
        <dbReference type="PROSITE" id="PS51194"/>
    </source>
</evidence>
<feature type="domain" description="Helicase ATP-binding" evidence="13">
    <location>
        <begin position="257"/>
        <end position="418"/>
    </location>
</feature>
<dbReference type="GO" id="GO:0005524">
    <property type="term" value="F:ATP binding"/>
    <property type="evidence" value="ECO:0007669"/>
    <property type="project" value="UniProtKB-KW"/>
</dbReference>
<dbReference type="PANTHER" id="PTHR47964">
    <property type="entry name" value="ATP-DEPENDENT DNA HELICASE HOMOLOG RECG, CHLOROPLASTIC"/>
    <property type="match status" value="1"/>
</dbReference>
<evidence type="ECO:0000256" key="9">
    <source>
        <dbReference type="ARBA" id="ARBA00023172"/>
    </source>
</evidence>
<keyword evidence="18" id="KW-1185">Reference proteome</keyword>
<evidence type="ECO:0000256" key="3">
    <source>
        <dbReference type="ARBA" id="ARBA00022741"/>
    </source>
</evidence>
<proteinExistence type="inferred from homology"/>
<keyword evidence="5 12" id="KW-0378">Hydrolase</keyword>
<dbReference type="PANTHER" id="PTHR47964:SF1">
    <property type="entry name" value="ATP-DEPENDENT DNA HELICASE HOMOLOG RECG, CHLOROPLASTIC"/>
    <property type="match status" value="1"/>
</dbReference>
<accession>A0AAW4MSL1</accession>
<dbReference type="InterPro" id="IPR001650">
    <property type="entry name" value="Helicase_C-like"/>
</dbReference>
<name>A0AAW4MSL1_9FIRM</name>
<dbReference type="EMBL" id="JAHOEF010000065">
    <property type="protein sequence ID" value="MBV3383315.1"/>
    <property type="molecule type" value="Genomic_DNA"/>
</dbReference>
<evidence type="ECO:0000256" key="7">
    <source>
        <dbReference type="ARBA" id="ARBA00022840"/>
    </source>
</evidence>
<dbReference type="SMART" id="SM00487">
    <property type="entry name" value="DEXDc"/>
    <property type="match status" value="1"/>
</dbReference>
<evidence type="ECO:0000313" key="16">
    <source>
        <dbReference type="EMBL" id="MBV3393322.1"/>
    </source>
</evidence>
<evidence type="ECO:0000256" key="4">
    <source>
        <dbReference type="ARBA" id="ARBA00022763"/>
    </source>
</evidence>
<evidence type="ECO:0000256" key="8">
    <source>
        <dbReference type="ARBA" id="ARBA00023125"/>
    </source>
</evidence>
<evidence type="ECO:0000313" key="15">
    <source>
        <dbReference type="EMBL" id="MBV3383315.1"/>
    </source>
</evidence>
<evidence type="ECO:0000256" key="1">
    <source>
        <dbReference type="ARBA" id="ARBA00007504"/>
    </source>
</evidence>
<dbReference type="GO" id="GO:0043138">
    <property type="term" value="F:3'-5' DNA helicase activity"/>
    <property type="evidence" value="ECO:0007669"/>
    <property type="project" value="UniProtKB-EC"/>
</dbReference>
<dbReference type="Proteomes" id="UP001196408">
    <property type="component" value="Unassembled WGS sequence"/>
</dbReference>
<organism evidence="15 17">
    <name type="scientific">Catenibacterium mitsuokai</name>
    <dbReference type="NCBI Taxonomy" id="100886"/>
    <lineage>
        <taxon>Bacteria</taxon>
        <taxon>Bacillati</taxon>
        <taxon>Bacillota</taxon>
        <taxon>Erysipelotrichia</taxon>
        <taxon>Erysipelotrichales</taxon>
        <taxon>Coprobacillaceae</taxon>
        <taxon>Catenibacterium</taxon>
    </lineage>
</organism>
<keyword evidence="8" id="KW-0238">DNA-binding</keyword>
<dbReference type="InterPro" id="IPR033454">
    <property type="entry name" value="RecG_wedge"/>
</dbReference>
<dbReference type="GO" id="GO:0006310">
    <property type="term" value="P:DNA recombination"/>
    <property type="evidence" value="ECO:0007669"/>
    <property type="project" value="UniProtKB-UniRule"/>
</dbReference>
<keyword evidence="3 12" id="KW-0547">Nucleotide-binding</keyword>
<dbReference type="GO" id="GO:0006281">
    <property type="term" value="P:DNA repair"/>
    <property type="evidence" value="ECO:0007669"/>
    <property type="project" value="UniProtKB-UniRule"/>
</dbReference>
<evidence type="ECO:0000256" key="2">
    <source>
        <dbReference type="ARBA" id="ARBA00017846"/>
    </source>
</evidence>
<evidence type="ECO:0000256" key="6">
    <source>
        <dbReference type="ARBA" id="ARBA00022806"/>
    </source>
</evidence>
<comment type="catalytic activity">
    <reaction evidence="11 12">
        <text>ATP + H2O = ADP + phosphate + H(+)</text>
        <dbReference type="Rhea" id="RHEA:13065"/>
        <dbReference type="ChEBI" id="CHEBI:15377"/>
        <dbReference type="ChEBI" id="CHEBI:15378"/>
        <dbReference type="ChEBI" id="CHEBI:30616"/>
        <dbReference type="ChEBI" id="CHEBI:43474"/>
        <dbReference type="ChEBI" id="CHEBI:456216"/>
        <dbReference type="EC" id="5.6.2.4"/>
    </reaction>
</comment>
<comment type="function">
    <text evidence="12">Plays a critical role in recombination and DNA repair. Helps process Holliday junction intermediates to mature products by catalyzing branch migration. Has replication fork regression activity, unwinds stalled or blocked replication forks to make a HJ that can be resolved. Has a DNA unwinding activity characteristic of a DNA helicase with 3'-5' polarity.</text>
</comment>
<feature type="domain" description="Helicase C-terminal" evidence="14">
    <location>
        <begin position="441"/>
        <end position="602"/>
    </location>
</feature>
<comment type="caution">
    <text evidence="15">The sequence shown here is derived from an EMBL/GenBank/DDBJ whole genome shotgun (WGS) entry which is preliminary data.</text>
</comment>
<evidence type="ECO:0000256" key="10">
    <source>
        <dbReference type="ARBA" id="ARBA00023204"/>
    </source>
</evidence>
<dbReference type="Pfam" id="PF19833">
    <property type="entry name" value="RecG_dom3_C"/>
    <property type="match status" value="1"/>
</dbReference>
<dbReference type="InterPro" id="IPR045562">
    <property type="entry name" value="RecG_dom3_C"/>
</dbReference>
<dbReference type="GO" id="GO:0003677">
    <property type="term" value="F:DNA binding"/>
    <property type="evidence" value="ECO:0007669"/>
    <property type="project" value="UniProtKB-KW"/>
</dbReference>
<dbReference type="NCBIfam" id="TIGR00643">
    <property type="entry name" value="recG"/>
    <property type="match status" value="1"/>
</dbReference>
<keyword evidence="6 12" id="KW-0347">Helicase</keyword>
<sequence>MEELKKVTTSQNRIDLLHAFSIDTLEDIIYHYPYKYDEVTEIWPPVEDKCCVEGVIISSPKVFYKGRFSRMTFNVTIKGNDYIVTIFNRHFLRSHLTLNRIVTLQGKVEGNRFTASNILLKNLDQLSGITPVYSLKDGLTSHAFSQYVKKVLGMNIPIEDGLPIEIRETVDLMSKKEALYAVHFPMNHEQLQKGIKTLKYEEFLNFELALSYRRMQREQEVGYAKDFSLDEVNAFIHTLPFKLTKDQKQSAKDILLDLHNPTIMYRFLQGDVGSGKTIVAAIGLYANYLSGYQGALMAPTEVLATQHYSKLKKTFEAYDMSIALLTGSLTLKEKKEIYEGLESGAIDLVIGTHALFQESVHYKKLGFVVTDEQHRFGVKQRKALKQKGEGVDFLVMSATPIPRTLAMSLYGDMDVSSIETRPEGRKPILTKYFEGSSMKPFLKQLKDYLAQGGQCYVICPLIEDNEDLPLKSALTIYEAMSSYFKGHYQTGLLHGSLKDEEKNTVMQDFKNNKIQILVSTTVVEVGVDVPNANMMVIYNAERFGLSSIHQLRGRIGRGNQQGYCFLLSEAQDEPAKERLHYLEEHDGGFEISQYDLKTRGPGELLGDKQSGLPAFMMGDIFKDMNILEETRRYAIKMIHDYYKYGEYENYIEMIKKKIKKGNEYID</sequence>
<dbReference type="InterPro" id="IPR014001">
    <property type="entry name" value="Helicase_ATP-bd"/>
</dbReference>
<dbReference type="InterPro" id="IPR004609">
    <property type="entry name" value="ATP-dep_DNA_helicase_RecG"/>
</dbReference>
<dbReference type="Pfam" id="PF17191">
    <property type="entry name" value="RecG_wedge"/>
    <property type="match status" value="1"/>
</dbReference>
<dbReference type="NCBIfam" id="NF008168">
    <property type="entry name" value="PRK10917.2-2"/>
    <property type="match status" value="1"/>
</dbReference>
<evidence type="ECO:0000259" key="13">
    <source>
        <dbReference type="PROSITE" id="PS51192"/>
    </source>
</evidence>
<dbReference type="PROSITE" id="PS51194">
    <property type="entry name" value="HELICASE_CTER"/>
    <property type="match status" value="1"/>
</dbReference>
<dbReference type="InterPro" id="IPR011545">
    <property type="entry name" value="DEAD/DEAH_box_helicase_dom"/>
</dbReference>
<keyword evidence="4 12" id="KW-0227">DNA damage</keyword>
<dbReference type="Pfam" id="PF00271">
    <property type="entry name" value="Helicase_C"/>
    <property type="match status" value="1"/>
</dbReference>
<keyword evidence="9 12" id="KW-0233">DNA recombination</keyword>
<dbReference type="NCBIfam" id="NF008165">
    <property type="entry name" value="PRK10917.1-3"/>
    <property type="match status" value="1"/>
</dbReference>
<dbReference type="Pfam" id="PF00270">
    <property type="entry name" value="DEAD"/>
    <property type="match status" value="1"/>
</dbReference>
<evidence type="ECO:0000313" key="17">
    <source>
        <dbReference type="Proteomes" id="UP001196408"/>
    </source>
</evidence>
<dbReference type="EC" id="5.6.2.4" evidence="12"/>
<comment type="similarity">
    <text evidence="1 12">Belongs to the helicase family. RecG subfamily.</text>
</comment>
<dbReference type="CDD" id="cd17992">
    <property type="entry name" value="DEXHc_RecG"/>
    <property type="match status" value="1"/>
</dbReference>
<dbReference type="AlphaFoldDB" id="A0AAW4MSL1"/>
<dbReference type="SMART" id="SM00490">
    <property type="entry name" value="HELICc"/>
    <property type="match status" value="1"/>
</dbReference>
<evidence type="ECO:0000256" key="5">
    <source>
        <dbReference type="ARBA" id="ARBA00022801"/>
    </source>
</evidence>
<keyword evidence="10 12" id="KW-0234">DNA repair</keyword>